<evidence type="ECO:0000256" key="7">
    <source>
        <dbReference type="SAM" id="MobiDB-lite"/>
    </source>
</evidence>
<gene>
    <name evidence="8" type="ORF">Tint_3263</name>
</gene>
<protein>
    <recommendedName>
        <fullName evidence="6">Protein CopB</fullName>
    </recommendedName>
</protein>
<keyword evidence="5" id="KW-0804">Transcription</keyword>
<evidence type="ECO:0000313" key="8">
    <source>
        <dbReference type="EMBL" id="ADG32581.1"/>
    </source>
</evidence>
<evidence type="ECO:0000256" key="6">
    <source>
        <dbReference type="ARBA" id="ARBA00031853"/>
    </source>
</evidence>
<name>D5X772_THIK1</name>
<proteinExistence type="predicted"/>
<accession>D5X772</accession>
<dbReference type="BioCyc" id="TINT75379:TINT_RS16850-MONOMER"/>
<keyword evidence="1" id="KW-0678">Repressor</keyword>
<dbReference type="GO" id="GO:0006276">
    <property type="term" value="P:plasmid maintenance"/>
    <property type="evidence" value="ECO:0007669"/>
    <property type="project" value="UniProtKB-KW"/>
</dbReference>
<dbReference type="InterPro" id="IPR019661">
    <property type="entry name" value="RepA2"/>
</dbReference>
<dbReference type="GO" id="GO:0003677">
    <property type="term" value="F:DNA binding"/>
    <property type="evidence" value="ECO:0007669"/>
    <property type="project" value="UniProtKB-KW"/>
</dbReference>
<feature type="compositionally biased region" description="Basic and acidic residues" evidence="7">
    <location>
        <begin position="19"/>
        <end position="34"/>
    </location>
</feature>
<evidence type="ECO:0000256" key="1">
    <source>
        <dbReference type="ARBA" id="ARBA00022491"/>
    </source>
</evidence>
<dbReference type="EMBL" id="CP002023">
    <property type="protein sequence ID" value="ADG32581.1"/>
    <property type="molecule type" value="Genomic_DNA"/>
</dbReference>
<sequence>MAQTRKAPPPPPQTPGRPRKGEEREPLSDAERARRYAARKRAKARNAALVAVTVYLSPQATDRLTELGIRRQATRAEVLEKLILQADPFARE</sequence>
<keyword evidence="8" id="KW-0614">Plasmid</keyword>
<organism evidence="8">
    <name type="scientific">Thiomonas intermedia (strain K12)</name>
    <name type="common">Thiobacillus intermedius</name>
    <dbReference type="NCBI Taxonomy" id="75379"/>
    <lineage>
        <taxon>Bacteria</taxon>
        <taxon>Pseudomonadati</taxon>
        <taxon>Pseudomonadota</taxon>
        <taxon>Betaproteobacteria</taxon>
        <taxon>Burkholderiales</taxon>
        <taxon>Thiomonas</taxon>
    </lineage>
</organism>
<evidence type="ECO:0000256" key="3">
    <source>
        <dbReference type="ARBA" id="ARBA00023015"/>
    </source>
</evidence>
<dbReference type="HOGENOM" id="CLU_2412263_0_0_4"/>
<dbReference type="KEGG" id="tin:Tint_3263"/>
<reference evidence="8" key="1">
    <citation type="submission" date="2010-04" db="EMBL/GenBank/DDBJ databases">
        <title>Complete sequence of plasmid2 of Thiomonas intermedia K12.</title>
        <authorList>
            <consortium name="US DOE Joint Genome Institute"/>
            <person name="Lucas S."/>
            <person name="Copeland A."/>
            <person name="Lapidus A."/>
            <person name="Cheng J.-F."/>
            <person name="Bruce D."/>
            <person name="Goodwin L."/>
            <person name="Pitluck S."/>
            <person name="Davenport K."/>
            <person name="Detter J.C."/>
            <person name="Han C."/>
            <person name="Tapia R."/>
            <person name="Land M."/>
            <person name="Hauser L."/>
            <person name="Kyrpides N."/>
            <person name="Ovchinnikova G."/>
            <person name="Kerfeld C.A."/>
            <person name="Cannon G.C."/>
            <person name="Heinhorst S."/>
            <person name="Woyke T."/>
        </authorList>
    </citation>
    <scope>NUCLEOTIDE SEQUENCE [LARGE SCALE GENOMIC DNA]</scope>
    <source>
        <strain evidence="8">K12</strain>
        <plasmid evidence="8">pTINT02</plasmid>
    </source>
</reference>
<evidence type="ECO:0000256" key="4">
    <source>
        <dbReference type="ARBA" id="ARBA00023125"/>
    </source>
</evidence>
<feature type="region of interest" description="Disordered" evidence="7">
    <location>
        <begin position="1"/>
        <end position="39"/>
    </location>
</feature>
<keyword evidence="3" id="KW-0805">Transcription regulation</keyword>
<dbReference type="AlphaFoldDB" id="D5X772"/>
<evidence type="ECO:0000256" key="5">
    <source>
        <dbReference type="ARBA" id="ARBA00023163"/>
    </source>
</evidence>
<evidence type="ECO:0000256" key="2">
    <source>
        <dbReference type="ARBA" id="ARBA00022689"/>
    </source>
</evidence>
<keyword evidence="4" id="KW-0238">DNA-binding</keyword>
<geneLocation type="plasmid" evidence="8">
    <name>pTINT02</name>
</geneLocation>
<dbReference type="Pfam" id="PF10723">
    <property type="entry name" value="RepB-RCR_reg"/>
    <property type="match status" value="1"/>
</dbReference>
<keyword evidence="2" id="KW-0615">Plasmid copy control</keyword>